<dbReference type="AlphaFoldDB" id="A0A1M6BRN6"/>
<gene>
    <name evidence="2" type="ORF">SAMN02745751_00448</name>
</gene>
<feature type="transmembrane region" description="Helical" evidence="1">
    <location>
        <begin position="86"/>
        <end position="105"/>
    </location>
</feature>
<protein>
    <submittedName>
        <fullName evidence="2">Na+/glutamate symporter</fullName>
    </submittedName>
</protein>
<feature type="transmembrane region" description="Helical" evidence="1">
    <location>
        <begin position="373"/>
        <end position="397"/>
    </location>
</feature>
<dbReference type="OrthoDB" id="3243277at2"/>
<dbReference type="RefSeq" id="WP_073046477.1">
    <property type="nucleotide sequence ID" value="NZ_FQZL01000005.1"/>
</dbReference>
<evidence type="ECO:0000313" key="2">
    <source>
        <dbReference type="EMBL" id="SHI51392.1"/>
    </source>
</evidence>
<feature type="transmembrane region" description="Helical" evidence="1">
    <location>
        <begin position="62"/>
        <end position="80"/>
    </location>
</feature>
<feature type="transmembrane region" description="Helical" evidence="1">
    <location>
        <begin position="274"/>
        <end position="293"/>
    </location>
</feature>
<keyword evidence="1" id="KW-0472">Membrane</keyword>
<proteinExistence type="predicted"/>
<sequence>MVFNVVGAFSIVLLILTIGEIVSTKTKAFIPSVFVSAVLFLVGFWTVLPADIVTQSSFATPVVYLSMYLLLTHMGTLMSVRELLGQWKTILIALSGIVGICAMTLTIGRAMFGWQTVVAATPPLTGGVVASILMSGAATEMGLASIAVLATCMYIMQGFFGYPITAILLKKEARRLADQVKNGEMDVKHMKNSVGADLAEKEDASKSRFRIFPPVPEKYQSSYVILVKLGLVAWLAATVAPYIHLNQFVVCLLFGVIGREIGFLEEKALVKANAFGFLMTVLMAFIFAGLSQATPEMLGKIVGPLFGIIVLGVTGMGIMSMLIGKLLGETKEMAFSIAMTALYGFPADYILTIEAAKSVTDSDSEYEYAIETMLPKMLVGGFTTVTIASVIIAGIFVKLL</sequence>
<keyword evidence="1" id="KW-0812">Transmembrane</keyword>
<dbReference type="InterPro" id="IPR049576">
    <property type="entry name" value="HDC-like"/>
</dbReference>
<dbReference type="Proteomes" id="UP000184052">
    <property type="component" value="Unassembled WGS sequence"/>
</dbReference>
<organism evidence="2 3">
    <name type="scientific">Dethiosulfatibacter aminovorans DSM 17477</name>
    <dbReference type="NCBI Taxonomy" id="1121476"/>
    <lineage>
        <taxon>Bacteria</taxon>
        <taxon>Bacillati</taxon>
        <taxon>Bacillota</taxon>
        <taxon>Tissierellia</taxon>
        <taxon>Dethiosulfatibacter</taxon>
    </lineage>
</organism>
<evidence type="ECO:0000313" key="3">
    <source>
        <dbReference type="Proteomes" id="UP000184052"/>
    </source>
</evidence>
<feature type="transmembrane region" description="Helical" evidence="1">
    <location>
        <begin position="305"/>
        <end position="327"/>
    </location>
</feature>
<feature type="transmembrane region" description="Helical" evidence="1">
    <location>
        <begin position="243"/>
        <end position="262"/>
    </location>
</feature>
<feature type="transmembrane region" description="Helical" evidence="1">
    <location>
        <begin position="143"/>
        <end position="169"/>
    </location>
</feature>
<accession>A0A1M6BRN6</accession>
<reference evidence="2 3" key="1">
    <citation type="submission" date="2016-11" db="EMBL/GenBank/DDBJ databases">
        <authorList>
            <person name="Jaros S."/>
            <person name="Januszkiewicz K."/>
            <person name="Wedrychowicz H."/>
        </authorList>
    </citation>
    <scope>NUCLEOTIDE SEQUENCE [LARGE SCALE GENOMIC DNA]</scope>
    <source>
        <strain evidence="2 3">DSM 17477</strain>
    </source>
</reference>
<name>A0A1M6BRN6_9FIRM</name>
<feature type="transmembrane region" description="Helical" evidence="1">
    <location>
        <begin position="29"/>
        <end position="50"/>
    </location>
</feature>
<dbReference type="CDD" id="cd21416">
    <property type="entry name" value="HDC_protein"/>
    <property type="match status" value="1"/>
</dbReference>
<evidence type="ECO:0000256" key="1">
    <source>
        <dbReference type="SAM" id="Phobius"/>
    </source>
</evidence>
<dbReference type="STRING" id="1121476.SAMN02745751_00448"/>
<keyword evidence="3" id="KW-1185">Reference proteome</keyword>
<keyword evidence="1" id="KW-1133">Transmembrane helix</keyword>
<feature type="transmembrane region" description="Helical" evidence="1">
    <location>
        <begin position="117"/>
        <end position="137"/>
    </location>
</feature>
<dbReference type="EMBL" id="FQZL01000005">
    <property type="protein sequence ID" value="SHI51392.1"/>
    <property type="molecule type" value="Genomic_DNA"/>
</dbReference>